<dbReference type="Pfam" id="PF07944">
    <property type="entry name" value="Beta-AFase-like_GH127_cat"/>
    <property type="match status" value="1"/>
</dbReference>
<comment type="caution">
    <text evidence="5">The sequence shown here is derived from an EMBL/GenBank/DDBJ whole genome shotgun (WGS) entry which is preliminary data.</text>
</comment>
<organism evidence="5 6">
    <name type="scientific">Posidoniimonas polymericola</name>
    <dbReference type="NCBI Taxonomy" id="2528002"/>
    <lineage>
        <taxon>Bacteria</taxon>
        <taxon>Pseudomonadati</taxon>
        <taxon>Planctomycetota</taxon>
        <taxon>Planctomycetia</taxon>
        <taxon>Pirellulales</taxon>
        <taxon>Lacipirellulaceae</taxon>
        <taxon>Posidoniimonas</taxon>
    </lineage>
</organism>
<dbReference type="Proteomes" id="UP000318478">
    <property type="component" value="Unassembled WGS sequence"/>
</dbReference>
<dbReference type="PANTHER" id="PTHR31151:SF0">
    <property type="entry name" value="PROLINE-TRNA LIGASE (DUF1680)"/>
    <property type="match status" value="1"/>
</dbReference>
<evidence type="ECO:0000313" key="5">
    <source>
        <dbReference type="EMBL" id="TWT85471.1"/>
    </source>
</evidence>
<evidence type="ECO:0000256" key="1">
    <source>
        <dbReference type="SAM" id="MobiDB-lite"/>
    </source>
</evidence>
<feature type="chain" id="PRO_5023119575" description="Non-reducing end beta-L-arabinofuranosidase" evidence="2">
    <location>
        <begin position="29"/>
        <end position="832"/>
    </location>
</feature>
<dbReference type="PANTHER" id="PTHR31151">
    <property type="entry name" value="PROLINE-TRNA LIGASE (DUF1680)"/>
    <property type="match status" value="1"/>
</dbReference>
<dbReference type="SUPFAM" id="SSF48208">
    <property type="entry name" value="Six-hairpin glycosidases"/>
    <property type="match status" value="1"/>
</dbReference>
<keyword evidence="2" id="KW-0732">Signal</keyword>
<sequence length="832" mass="92753" precursor="true">MLMRLARVTAVAAPLLAVLFHAPLPCPAADLPVGKHPVGKHPAAKHVIANRAPLQSTPYLRLPIGAVRPEGWLLRQCELQRSGLTGAAERIYDALQSDSGWLGGDGEGWEKGPYYVKGLLALAYTLDDDQLKQRAQKWVDWAIESQRADGFFGPASNDDWWPRMVVLYYLRDYDEQTDDPRVLPFLTRYFQHQLAALPDRPLQDWGRARAGDNIDIVLWTYNQTGDRKLLDLARLLADQAYPWSSIYTDNRFYDFGSDFHPHHIVNVSQALKMPAVAWQLSGAEADRRAFAAGVANLERQYGRVDGQVSGTEMLSGRKSTDGVELCADVERILSNGVALTILGDAELGDQMERVAYNSLPAHTTANMRQLTYYQFPNQVAATRGRHGFEQDYDNANMPGPHSGFPCCCYNWHFGWPKFIQHMWAATEDGGLAALAYGPNRVTLPVNDSDQLTITQQTDYPFGDTITLTIAAPRALTFPLVLRVPAWCEEPSITVNGQPIDGVKPGAFCRVQREWQDGDQVELHLPMKVEASTWANDSVALTRGPLAFSLKIDEAWEKSNDYLDNFDEYEVRPASAWNYALRVNRDAPEVEVLERGVSDTPFATDAAPVTLRVPARRLPDWGMRTQLGRLELGRADNNYQPLAGVDTPLEPGRPHELRVECRGDQIRVFVDNSKRPLIDHRDDSFARGAIGLRAYENRARFDNVRLDGQPIDDWQEFGGEWSSEASEHRVTAKPSGKLLARGEEDLGDVTLEATITAAAGGNAGLMFRVSDPTDRLDGYRGYYVGLSCVAGESEDSEEPPQSPVTSNQPEEIVELIPFGSTKIRVTYFPVLEE</sequence>
<feature type="region of interest" description="Disordered" evidence="1">
    <location>
        <begin position="790"/>
        <end position="811"/>
    </location>
</feature>
<proteinExistence type="predicted"/>
<evidence type="ECO:0000313" key="6">
    <source>
        <dbReference type="Proteomes" id="UP000318478"/>
    </source>
</evidence>
<feature type="domain" description="Non-reducing end beta-L-arabinofuranosidase-like GH127 catalytic" evidence="3">
    <location>
        <begin position="114"/>
        <end position="415"/>
    </location>
</feature>
<dbReference type="GO" id="GO:0005975">
    <property type="term" value="P:carbohydrate metabolic process"/>
    <property type="evidence" value="ECO:0007669"/>
    <property type="project" value="InterPro"/>
</dbReference>
<name>A0A5C5ZF52_9BACT</name>
<protein>
    <recommendedName>
        <fullName evidence="7">Non-reducing end beta-L-arabinofuranosidase</fullName>
    </recommendedName>
</protein>
<gene>
    <name evidence="5" type="ORF">Pla123a_02780</name>
</gene>
<dbReference type="InterPro" id="IPR012878">
    <property type="entry name" value="Beta-AFase-like_GH127_cat"/>
</dbReference>
<dbReference type="OrthoDB" id="9757939at2"/>
<accession>A0A5C5ZF52</accession>
<dbReference type="Gene3D" id="2.60.120.560">
    <property type="entry name" value="Exo-inulinase, domain 1"/>
    <property type="match status" value="2"/>
</dbReference>
<feature type="domain" description="Non-reducing end beta-L-arabinofuranosidase-like GH127 middle" evidence="4">
    <location>
        <begin position="435"/>
        <end position="526"/>
    </location>
</feature>
<feature type="signal peptide" evidence="2">
    <location>
        <begin position="1"/>
        <end position="28"/>
    </location>
</feature>
<dbReference type="InterPro" id="IPR008928">
    <property type="entry name" value="6-hairpin_glycosidase_sf"/>
</dbReference>
<dbReference type="AlphaFoldDB" id="A0A5C5ZF52"/>
<dbReference type="EMBL" id="SJPO01000001">
    <property type="protein sequence ID" value="TWT85471.1"/>
    <property type="molecule type" value="Genomic_DNA"/>
</dbReference>
<evidence type="ECO:0008006" key="7">
    <source>
        <dbReference type="Google" id="ProtNLM"/>
    </source>
</evidence>
<dbReference type="InterPro" id="IPR049046">
    <property type="entry name" value="Beta-AFase-like_GH127_middle"/>
</dbReference>
<evidence type="ECO:0000259" key="3">
    <source>
        <dbReference type="Pfam" id="PF07944"/>
    </source>
</evidence>
<evidence type="ECO:0000259" key="4">
    <source>
        <dbReference type="Pfam" id="PF20736"/>
    </source>
</evidence>
<keyword evidence="6" id="KW-1185">Reference proteome</keyword>
<dbReference type="Pfam" id="PF20736">
    <property type="entry name" value="Glyco_hydro127M"/>
    <property type="match status" value="1"/>
</dbReference>
<reference evidence="5 6" key="1">
    <citation type="submission" date="2019-02" db="EMBL/GenBank/DDBJ databases">
        <title>Deep-cultivation of Planctomycetes and their phenomic and genomic characterization uncovers novel biology.</title>
        <authorList>
            <person name="Wiegand S."/>
            <person name="Jogler M."/>
            <person name="Boedeker C."/>
            <person name="Pinto D."/>
            <person name="Vollmers J."/>
            <person name="Rivas-Marin E."/>
            <person name="Kohn T."/>
            <person name="Peeters S.H."/>
            <person name="Heuer A."/>
            <person name="Rast P."/>
            <person name="Oberbeckmann S."/>
            <person name="Bunk B."/>
            <person name="Jeske O."/>
            <person name="Meyerdierks A."/>
            <person name="Storesund J.E."/>
            <person name="Kallscheuer N."/>
            <person name="Luecker S."/>
            <person name="Lage O.M."/>
            <person name="Pohl T."/>
            <person name="Merkel B.J."/>
            <person name="Hornburger P."/>
            <person name="Mueller R.-W."/>
            <person name="Bruemmer F."/>
            <person name="Labrenz M."/>
            <person name="Spormann A.M."/>
            <person name="Op Den Camp H."/>
            <person name="Overmann J."/>
            <person name="Amann R."/>
            <person name="Jetten M.S.M."/>
            <person name="Mascher T."/>
            <person name="Medema M.H."/>
            <person name="Devos D.P."/>
            <person name="Kaster A.-K."/>
            <person name="Ovreas L."/>
            <person name="Rohde M."/>
            <person name="Galperin M.Y."/>
            <person name="Jogler C."/>
        </authorList>
    </citation>
    <scope>NUCLEOTIDE SEQUENCE [LARGE SCALE GENOMIC DNA]</scope>
    <source>
        <strain evidence="5 6">Pla123a</strain>
    </source>
</reference>
<evidence type="ECO:0000256" key="2">
    <source>
        <dbReference type="SAM" id="SignalP"/>
    </source>
</evidence>